<protein>
    <submittedName>
        <fullName evidence="2">Retrotransposon protein, putative, LINE subclass</fullName>
    </submittedName>
</protein>
<name>Q2QQY4_ORYSJ</name>
<dbReference type="InterPro" id="IPR036691">
    <property type="entry name" value="Endo/exonu/phosph_ase_sf"/>
</dbReference>
<dbReference type="PANTHER" id="PTHR33710">
    <property type="entry name" value="BNAC02G09200D PROTEIN"/>
    <property type="match status" value="1"/>
</dbReference>
<dbReference type="SUPFAM" id="SSF56219">
    <property type="entry name" value="DNase I-like"/>
    <property type="match status" value="1"/>
</dbReference>
<evidence type="ECO:0000313" key="2">
    <source>
        <dbReference type="EMBL" id="ABA98239.1"/>
    </source>
</evidence>
<sequence>MANLPDAEFRPELFLPHGTNIEIPWNGRSPRADFTFQDWHYQDRVLGRVLVKARYKIVSDMPRKLVMSDAMAYGGQDEDLPTIWEMIPPNPHLNEHKHQGNWGNNANHDIKHNHNGLEHEIDHMREQQDENDMLVEPIPGEQQDSITALGDSPSPAKRQKTSRIDNPVVRALQFSVIDEASQPAPITPKPRKSRPKVPITSANLRRSPRFLGQDKMDLAFDVPKKKSKVQPIKKFKFEAGKGLPPPIPVLTAAEDWVFSTSSRHETWNLTNIYGPCAGELRNNFVSWLYNLEVDLNQNWIFMGDFNFIRSVKNRNLPGGDVNDIMLFNEIISNVGLTEIPLTGMAYTWSNMQDQPLLQQLDWVFTSTAWNLAFPNTSATALSKYISDHAPCLISIETSVPRANLFRFENFWVDMPGFQDLVQQSWNTNVRSSNQTVILNGKLKNLKRKLKFWSKRLSNLHTLITNCNEVLVFLDSIEEQRPLLIHEWNFRSILKNHILVLLKYKNEFWRKRYTARWVKFGDENPSFFQASATDSYRRNKISHLKLDDNRIVTTHEEKAQAQFNTYFQRMGTAVLSENHLNLNGLLHTDTDLNHLTSIPSEEEMNNIIKNMPLDRAPGPDGFNGLFLKKCWHIISADF</sequence>
<reference evidence="2" key="1">
    <citation type="journal article" date="2005" name="BMC Biol.">
        <title>The sequence of rice chromosomes 11 and 12, rich in disease resistance genes and recent gene duplications.</title>
        <authorList>
            <consortium name="The rice chromosomes 11 and 12 sequencing consortia"/>
        </authorList>
    </citation>
    <scope>NUCLEOTIDE SEQUENCE [LARGE SCALE GENOMIC DNA]</scope>
</reference>
<proteinExistence type="predicted"/>
<accession>Q2QQY4</accession>
<reference evidence="2" key="3">
    <citation type="submission" date="2006-01" db="EMBL/GenBank/DDBJ databases">
        <authorList>
            <person name="Buell R."/>
        </authorList>
    </citation>
    <scope>NUCLEOTIDE SEQUENCE</scope>
</reference>
<gene>
    <name evidence="2" type="ordered locus">LOC_Os12g29450</name>
</gene>
<dbReference type="Gene3D" id="3.60.10.10">
    <property type="entry name" value="Endonuclease/exonuclease/phosphatase"/>
    <property type="match status" value="1"/>
</dbReference>
<dbReference type="PANTHER" id="PTHR33710:SF71">
    <property type="entry name" value="ENDONUCLEASE_EXONUCLEASE_PHOSPHATASE DOMAIN-CONTAINING PROTEIN"/>
    <property type="match status" value="1"/>
</dbReference>
<organism evidence="2">
    <name type="scientific">Oryza sativa subsp. japonica</name>
    <name type="common">Rice</name>
    <dbReference type="NCBI Taxonomy" id="39947"/>
    <lineage>
        <taxon>Eukaryota</taxon>
        <taxon>Viridiplantae</taxon>
        <taxon>Streptophyta</taxon>
        <taxon>Embryophyta</taxon>
        <taxon>Tracheophyta</taxon>
        <taxon>Spermatophyta</taxon>
        <taxon>Magnoliopsida</taxon>
        <taxon>Liliopsida</taxon>
        <taxon>Poales</taxon>
        <taxon>Poaceae</taxon>
        <taxon>BOP clade</taxon>
        <taxon>Oryzoideae</taxon>
        <taxon>Oryzeae</taxon>
        <taxon>Oryzinae</taxon>
        <taxon>Oryza</taxon>
        <taxon>Oryza sativa</taxon>
    </lineage>
</organism>
<dbReference type="EMBL" id="DP000011">
    <property type="protein sequence ID" value="ABA98239.1"/>
    <property type="molecule type" value="Genomic_DNA"/>
</dbReference>
<reference evidence="2" key="2">
    <citation type="submission" date="2005-04" db="EMBL/GenBank/DDBJ databases">
        <authorList>
            <person name="Buell C.R."/>
            <person name="Wing R.A."/>
            <person name="McCombie W.A."/>
            <person name="Ouyang S."/>
        </authorList>
    </citation>
    <scope>NUCLEOTIDE SEQUENCE</scope>
</reference>
<feature type="region of interest" description="Disordered" evidence="1">
    <location>
        <begin position="143"/>
        <end position="162"/>
    </location>
</feature>
<evidence type="ECO:0000256" key="1">
    <source>
        <dbReference type="SAM" id="MobiDB-lite"/>
    </source>
</evidence>
<dbReference type="AlphaFoldDB" id="Q2QQY4"/>